<dbReference type="InterPro" id="IPR013154">
    <property type="entry name" value="ADH-like_N"/>
</dbReference>
<dbReference type="RefSeq" id="WP_160610096.1">
    <property type="nucleotide sequence ID" value="NZ_WTZA01000001.1"/>
</dbReference>
<protein>
    <submittedName>
        <fullName evidence="3">Zinc-binding dehydrogenase</fullName>
    </submittedName>
</protein>
<keyword evidence="4" id="KW-1185">Reference proteome</keyword>
<dbReference type="PANTHER" id="PTHR44154:SF1">
    <property type="entry name" value="QUINONE OXIDOREDUCTASE"/>
    <property type="match status" value="1"/>
</dbReference>
<name>A0A6I4TAJ0_9SPHN</name>
<dbReference type="Proteomes" id="UP000439522">
    <property type="component" value="Unassembled WGS sequence"/>
</dbReference>
<dbReference type="InterPro" id="IPR036291">
    <property type="entry name" value="NAD(P)-bd_dom_sf"/>
</dbReference>
<dbReference type="SUPFAM" id="SSF51735">
    <property type="entry name" value="NAD(P)-binding Rossmann-fold domains"/>
    <property type="match status" value="1"/>
</dbReference>
<dbReference type="CDD" id="cd05289">
    <property type="entry name" value="MDR_like_2"/>
    <property type="match status" value="1"/>
</dbReference>
<reference evidence="3 4" key="1">
    <citation type="submission" date="2019-12" db="EMBL/GenBank/DDBJ databases">
        <title>Genomic-based taxomic classification of the family Erythrobacteraceae.</title>
        <authorList>
            <person name="Xu L."/>
        </authorList>
    </citation>
    <scope>NUCLEOTIDE SEQUENCE [LARGE SCALE GENOMIC DNA]</scope>
    <source>
        <strain evidence="3 4">100921-2</strain>
    </source>
</reference>
<feature type="domain" description="Enoyl reductase (ER)" evidence="2">
    <location>
        <begin position="14"/>
        <end position="325"/>
    </location>
</feature>
<sequence length="328" mass="34559">MSGTMQAMVIDRFGEPDVFRLAEIERPTAGPGQVVIRVAWAGVNPADWKARRGWLAQYFDYRFPFVVGFDAAGTIAEVGAGVTSFAPGDRVVTASNQGLGENGTYAQFVRSDVDRVAHLPGACPMDLAAALPTAGITAFEALFDVGRLEPGQRVLVNGGAGGTGSFAIRLAREAGARVAATARAANHDYLRALGAECAIDYRSGDVAWAVRAWAGDDLALVVDTVGQGTLLDAVDWVRPGGTVAPIGTLIAGEPAHDARRAAARGVRVVPTIASFERQGRQLRALVERLADGAFDTIALTRMTLGQAAEAHRLVEEGHVRGKIVMEVS</sequence>
<evidence type="ECO:0000313" key="3">
    <source>
        <dbReference type="EMBL" id="MXO74331.1"/>
    </source>
</evidence>
<evidence type="ECO:0000313" key="4">
    <source>
        <dbReference type="Proteomes" id="UP000439522"/>
    </source>
</evidence>
<proteinExistence type="predicted"/>
<dbReference type="Gene3D" id="3.40.50.720">
    <property type="entry name" value="NAD(P)-binding Rossmann-like Domain"/>
    <property type="match status" value="1"/>
</dbReference>
<dbReference type="GO" id="GO:0016491">
    <property type="term" value="F:oxidoreductase activity"/>
    <property type="evidence" value="ECO:0007669"/>
    <property type="project" value="InterPro"/>
</dbReference>
<dbReference type="Pfam" id="PF08240">
    <property type="entry name" value="ADH_N"/>
    <property type="match status" value="1"/>
</dbReference>
<dbReference type="Pfam" id="PF13602">
    <property type="entry name" value="ADH_zinc_N_2"/>
    <property type="match status" value="1"/>
</dbReference>
<dbReference type="InterPro" id="IPR051603">
    <property type="entry name" value="Zinc-ADH_QOR/CCCR"/>
</dbReference>
<dbReference type="Gene3D" id="3.90.180.10">
    <property type="entry name" value="Medium-chain alcohol dehydrogenases, catalytic domain"/>
    <property type="match status" value="1"/>
</dbReference>
<dbReference type="InterPro" id="IPR011032">
    <property type="entry name" value="GroES-like_sf"/>
</dbReference>
<dbReference type="PANTHER" id="PTHR44154">
    <property type="entry name" value="QUINONE OXIDOREDUCTASE"/>
    <property type="match status" value="1"/>
</dbReference>
<dbReference type="EMBL" id="WTZA01000001">
    <property type="protein sequence ID" value="MXO74331.1"/>
    <property type="molecule type" value="Genomic_DNA"/>
</dbReference>
<evidence type="ECO:0000256" key="1">
    <source>
        <dbReference type="ARBA" id="ARBA00022857"/>
    </source>
</evidence>
<dbReference type="InterPro" id="IPR020843">
    <property type="entry name" value="ER"/>
</dbReference>
<keyword evidence="1" id="KW-0521">NADP</keyword>
<dbReference type="AlphaFoldDB" id="A0A6I4TAJ0"/>
<dbReference type="SUPFAM" id="SSF50129">
    <property type="entry name" value="GroES-like"/>
    <property type="match status" value="1"/>
</dbReference>
<dbReference type="SMART" id="SM00829">
    <property type="entry name" value="PKS_ER"/>
    <property type="match status" value="1"/>
</dbReference>
<evidence type="ECO:0000259" key="2">
    <source>
        <dbReference type="SMART" id="SM00829"/>
    </source>
</evidence>
<comment type="caution">
    <text evidence="3">The sequence shown here is derived from an EMBL/GenBank/DDBJ whole genome shotgun (WGS) entry which is preliminary data.</text>
</comment>
<gene>
    <name evidence="3" type="ORF">GRI40_03715</name>
</gene>
<accession>A0A6I4TAJ0</accession>
<dbReference type="OrthoDB" id="4190732at2"/>
<organism evidence="3 4">
    <name type="scientific">Tsuneonella aeria</name>
    <dbReference type="NCBI Taxonomy" id="1837929"/>
    <lineage>
        <taxon>Bacteria</taxon>
        <taxon>Pseudomonadati</taxon>
        <taxon>Pseudomonadota</taxon>
        <taxon>Alphaproteobacteria</taxon>
        <taxon>Sphingomonadales</taxon>
        <taxon>Erythrobacteraceae</taxon>
        <taxon>Tsuneonella</taxon>
    </lineage>
</organism>